<comment type="cofactor">
    <cofactor evidence="7">
        <name>[4Fe-4S] cluster</name>
        <dbReference type="ChEBI" id="CHEBI:49883"/>
    </cofactor>
    <text evidence="7">Binds 1 [4Fe-4S] cluster.</text>
</comment>
<feature type="domain" description="IspG C-terminal" evidence="9">
    <location>
        <begin position="271"/>
        <end position="359"/>
    </location>
</feature>
<keyword evidence="6 7" id="KW-0414">Isoprene biosynthesis</keyword>
<feature type="binding site" evidence="7">
    <location>
        <position position="278"/>
    </location>
    <ligand>
        <name>[4Fe-4S] cluster</name>
        <dbReference type="ChEBI" id="CHEBI:49883"/>
    </ligand>
</feature>
<evidence type="ECO:0000313" key="11">
    <source>
        <dbReference type="Proteomes" id="UP000753256"/>
    </source>
</evidence>
<dbReference type="SUPFAM" id="SSF56014">
    <property type="entry name" value="Nitrite and sulphite reductase 4Fe-4S domain-like"/>
    <property type="match status" value="1"/>
</dbReference>
<dbReference type="GO" id="GO:0051539">
    <property type="term" value="F:4 iron, 4 sulfur cluster binding"/>
    <property type="evidence" value="ECO:0007669"/>
    <property type="project" value="UniProtKB-UniRule"/>
</dbReference>
<dbReference type="Proteomes" id="UP000753256">
    <property type="component" value="Unassembled WGS sequence"/>
</dbReference>
<dbReference type="Pfam" id="PF26540">
    <property type="entry name" value="GcpE_C"/>
    <property type="match status" value="1"/>
</dbReference>
<sequence length="360" mass="37617">MTARTSYATAPVRSLTRPVHVGSVTIGGGAPVVVQSMTCTPTADAAATLAQVRALADAGCDIVRVTLPNQAAVEGFREVCACSPVPIVADIHFDHRLALAAIDAGAAKLRINPGNIGSWEKVDEVIEAAGSAGTAIRIGVNAGSLEEDLAARDDLTQPEKLVASSLRFVEHFEDRGFKNIVLSAKAHSVPTTIETYRALSRELPHVPLHLGVTEAGTVQQGTIKSAVGLGALLADGIGDTLRVSLTADPTEEPPVAWGILQCLGIRRRGPELVSCPTCGRTQVDLIPIAQEVERRLRTCTKPVSVAVMGCVVNGPGEASDADVGVACGKGSALLFKHGKPLRKVAESEIVDALMEEIEKL</sequence>
<reference evidence="10" key="2">
    <citation type="submission" date="2021-09" db="EMBL/GenBank/DDBJ databases">
        <authorList>
            <person name="Gilroy R."/>
        </authorList>
    </citation>
    <scope>NUCLEOTIDE SEQUENCE</scope>
    <source>
        <strain evidence="10">ChiHjej13B12-9602</strain>
    </source>
</reference>
<dbReference type="InterPro" id="IPR011005">
    <property type="entry name" value="Dihydropteroate_synth-like_sf"/>
</dbReference>
<dbReference type="InterPro" id="IPR058578">
    <property type="entry name" value="IspG_TIM"/>
</dbReference>
<dbReference type="PANTHER" id="PTHR30454">
    <property type="entry name" value="4-HYDROXY-3-METHYLBUT-2-EN-1-YL DIPHOSPHATE SYNTHASE"/>
    <property type="match status" value="1"/>
</dbReference>
<dbReference type="SUPFAM" id="SSF51717">
    <property type="entry name" value="Dihydropteroate synthetase-like"/>
    <property type="match status" value="1"/>
</dbReference>
<dbReference type="EMBL" id="DYUZ01000016">
    <property type="protein sequence ID" value="HJG37064.1"/>
    <property type="molecule type" value="Genomic_DNA"/>
</dbReference>
<dbReference type="InterPro" id="IPR045854">
    <property type="entry name" value="NO2/SO3_Rdtase_4Fe4S_sf"/>
</dbReference>
<dbReference type="InterPro" id="IPR016425">
    <property type="entry name" value="IspG_bac"/>
</dbReference>
<evidence type="ECO:0000313" key="10">
    <source>
        <dbReference type="EMBL" id="HJG37064.1"/>
    </source>
</evidence>
<feature type="binding site" evidence="7">
    <location>
        <position position="317"/>
    </location>
    <ligand>
        <name>[4Fe-4S] cluster</name>
        <dbReference type="ChEBI" id="CHEBI:49883"/>
    </ligand>
</feature>
<keyword evidence="2 7" id="KW-0479">Metal-binding</keyword>
<dbReference type="HAMAP" id="MF_00159">
    <property type="entry name" value="IspG"/>
    <property type="match status" value="1"/>
</dbReference>
<evidence type="ECO:0000256" key="4">
    <source>
        <dbReference type="ARBA" id="ARBA00023004"/>
    </source>
</evidence>
<keyword evidence="3 7" id="KW-0560">Oxidoreductase</keyword>
<dbReference type="GO" id="GO:0005506">
    <property type="term" value="F:iron ion binding"/>
    <property type="evidence" value="ECO:0007669"/>
    <property type="project" value="InterPro"/>
</dbReference>
<dbReference type="EC" id="1.17.7.3" evidence="7"/>
<gene>
    <name evidence="7 10" type="primary">ispG</name>
    <name evidence="10" type="synonym">gcpE</name>
    <name evidence="10" type="ORF">K8V70_04255</name>
</gene>
<dbReference type="Gene3D" id="3.30.413.10">
    <property type="entry name" value="Sulfite Reductase Hemoprotein, domain 1"/>
    <property type="match status" value="1"/>
</dbReference>
<feature type="binding site" evidence="7">
    <location>
        <position position="275"/>
    </location>
    <ligand>
        <name>[4Fe-4S] cluster</name>
        <dbReference type="ChEBI" id="CHEBI:49883"/>
    </ligand>
</feature>
<comment type="similarity">
    <text evidence="7">Belongs to the IspG family.</text>
</comment>
<dbReference type="NCBIfam" id="NF001540">
    <property type="entry name" value="PRK00366.1"/>
    <property type="match status" value="1"/>
</dbReference>
<keyword evidence="5 7" id="KW-0411">Iron-sulfur</keyword>
<dbReference type="Pfam" id="PF04551">
    <property type="entry name" value="GcpE"/>
    <property type="match status" value="1"/>
</dbReference>
<dbReference type="GO" id="GO:0016114">
    <property type="term" value="P:terpenoid biosynthetic process"/>
    <property type="evidence" value="ECO:0007669"/>
    <property type="project" value="InterPro"/>
</dbReference>
<dbReference type="AlphaFoldDB" id="A0A921IVP8"/>
<proteinExistence type="inferred from homology"/>
<evidence type="ECO:0000259" key="8">
    <source>
        <dbReference type="Pfam" id="PF04551"/>
    </source>
</evidence>
<evidence type="ECO:0000256" key="5">
    <source>
        <dbReference type="ARBA" id="ARBA00023014"/>
    </source>
</evidence>
<name>A0A921IVP8_9ACTN</name>
<keyword evidence="1 7" id="KW-0004">4Fe-4S</keyword>
<comment type="caution">
    <text evidence="10">The sequence shown here is derived from an EMBL/GenBank/DDBJ whole genome shotgun (WGS) entry which is preliminary data.</text>
</comment>
<evidence type="ECO:0000256" key="3">
    <source>
        <dbReference type="ARBA" id="ARBA00023002"/>
    </source>
</evidence>
<dbReference type="PIRSF" id="PIRSF004640">
    <property type="entry name" value="IspG"/>
    <property type="match status" value="1"/>
</dbReference>
<evidence type="ECO:0000256" key="2">
    <source>
        <dbReference type="ARBA" id="ARBA00022723"/>
    </source>
</evidence>
<evidence type="ECO:0000256" key="7">
    <source>
        <dbReference type="HAMAP-Rule" id="MF_00159"/>
    </source>
</evidence>
<dbReference type="NCBIfam" id="TIGR00612">
    <property type="entry name" value="ispG_gcpE"/>
    <property type="match status" value="1"/>
</dbReference>
<organism evidence="10 11">
    <name type="scientific">Enorma phocaeensis</name>
    <dbReference type="NCBI Taxonomy" id="1871019"/>
    <lineage>
        <taxon>Bacteria</taxon>
        <taxon>Bacillati</taxon>
        <taxon>Actinomycetota</taxon>
        <taxon>Coriobacteriia</taxon>
        <taxon>Coriobacteriales</taxon>
        <taxon>Coriobacteriaceae</taxon>
        <taxon>Enorma</taxon>
    </lineage>
</organism>
<dbReference type="InterPro" id="IPR004588">
    <property type="entry name" value="IspG_bac-typ"/>
</dbReference>
<keyword evidence="4 7" id="KW-0408">Iron</keyword>
<accession>A0A921IVP8</accession>
<dbReference type="PANTHER" id="PTHR30454:SF0">
    <property type="entry name" value="4-HYDROXY-3-METHYLBUT-2-EN-1-YL DIPHOSPHATE SYNTHASE (FERREDOXIN), CHLOROPLASTIC"/>
    <property type="match status" value="1"/>
</dbReference>
<evidence type="ECO:0000259" key="9">
    <source>
        <dbReference type="Pfam" id="PF26540"/>
    </source>
</evidence>
<reference evidence="10" key="1">
    <citation type="journal article" date="2021" name="PeerJ">
        <title>Extensive microbial diversity within the chicken gut microbiome revealed by metagenomics and culture.</title>
        <authorList>
            <person name="Gilroy R."/>
            <person name="Ravi A."/>
            <person name="Getino M."/>
            <person name="Pursley I."/>
            <person name="Horton D.L."/>
            <person name="Alikhan N.F."/>
            <person name="Baker D."/>
            <person name="Gharbi K."/>
            <person name="Hall N."/>
            <person name="Watson M."/>
            <person name="Adriaenssens E.M."/>
            <person name="Foster-Nyarko E."/>
            <person name="Jarju S."/>
            <person name="Secka A."/>
            <person name="Antonio M."/>
            <person name="Oren A."/>
            <person name="Chaudhuri R.R."/>
            <person name="La Ragione R."/>
            <person name="Hildebrand F."/>
            <person name="Pallen M.J."/>
        </authorList>
    </citation>
    <scope>NUCLEOTIDE SEQUENCE</scope>
    <source>
        <strain evidence="10">ChiHjej13B12-9602</strain>
    </source>
</reference>
<comment type="catalytic activity">
    <reaction evidence="7">
        <text>(2E)-4-hydroxy-3-methylbut-2-enyl diphosphate + oxidized [flavodoxin] + H2O + 2 H(+) = 2-C-methyl-D-erythritol 2,4-cyclic diphosphate + reduced [flavodoxin]</text>
        <dbReference type="Rhea" id="RHEA:43604"/>
        <dbReference type="Rhea" id="RHEA-COMP:10622"/>
        <dbReference type="Rhea" id="RHEA-COMP:10623"/>
        <dbReference type="ChEBI" id="CHEBI:15377"/>
        <dbReference type="ChEBI" id="CHEBI:15378"/>
        <dbReference type="ChEBI" id="CHEBI:57618"/>
        <dbReference type="ChEBI" id="CHEBI:58210"/>
        <dbReference type="ChEBI" id="CHEBI:58483"/>
        <dbReference type="ChEBI" id="CHEBI:128753"/>
        <dbReference type="EC" id="1.17.7.3"/>
    </reaction>
</comment>
<dbReference type="GO" id="GO:0141197">
    <property type="term" value="F:4-hydroxy-3-methylbut-2-enyl-diphosphate synthase activity (flavodoxin)"/>
    <property type="evidence" value="ECO:0007669"/>
    <property type="project" value="UniProtKB-EC"/>
</dbReference>
<comment type="pathway">
    <text evidence="7">Isoprenoid biosynthesis; isopentenyl diphosphate biosynthesis via DXP pathway; isopentenyl diphosphate from 1-deoxy-D-xylulose 5-phosphate: step 5/6.</text>
</comment>
<feature type="domain" description="IspG TIM-barrel" evidence="8">
    <location>
        <begin position="16"/>
        <end position="257"/>
    </location>
</feature>
<evidence type="ECO:0000256" key="1">
    <source>
        <dbReference type="ARBA" id="ARBA00022485"/>
    </source>
</evidence>
<dbReference type="Gene3D" id="3.20.20.20">
    <property type="entry name" value="Dihydropteroate synthase-like"/>
    <property type="match status" value="1"/>
</dbReference>
<dbReference type="GO" id="GO:0046429">
    <property type="term" value="F:4-hydroxy-3-methylbut-2-en-1-yl diphosphate synthase activity (ferredoxin)"/>
    <property type="evidence" value="ECO:0007669"/>
    <property type="project" value="UniProtKB-UniRule"/>
</dbReference>
<dbReference type="InterPro" id="IPR058579">
    <property type="entry name" value="IspG_C"/>
</dbReference>
<feature type="binding site" evidence="7">
    <location>
        <position position="310"/>
    </location>
    <ligand>
        <name>[4Fe-4S] cluster</name>
        <dbReference type="ChEBI" id="CHEBI:49883"/>
    </ligand>
</feature>
<dbReference type="GO" id="GO:0019288">
    <property type="term" value="P:isopentenyl diphosphate biosynthetic process, methylerythritol 4-phosphate pathway"/>
    <property type="evidence" value="ECO:0007669"/>
    <property type="project" value="UniProtKB-UniRule"/>
</dbReference>
<protein>
    <recommendedName>
        <fullName evidence="7">4-hydroxy-3-methylbut-2-en-1-yl diphosphate synthase (flavodoxin)</fullName>
        <ecNumber evidence="7">1.17.7.3</ecNumber>
    </recommendedName>
    <alternativeName>
        <fullName evidence="7">1-hydroxy-2-methyl-2-(E)-butenyl 4-diphosphate synthase</fullName>
    </alternativeName>
</protein>
<evidence type="ECO:0000256" key="6">
    <source>
        <dbReference type="ARBA" id="ARBA00023229"/>
    </source>
</evidence>
<comment type="function">
    <text evidence="7">Converts 2C-methyl-D-erythritol 2,4-cyclodiphosphate (ME-2,4cPP) into 1-hydroxy-2-methyl-2-(E)-butenyl 4-diphosphate.</text>
</comment>
<dbReference type="RefSeq" id="WP_273189579.1">
    <property type="nucleotide sequence ID" value="NZ_DYUZ01000016.1"/>
</dbReference>